<sequence>MQRFASIVADLLLGGFRPAAPLSRCIHNLQHPLGTALRSLIVDSLPLISENVPTFLRNVRATPRTLEQHRFFAVLRREKRRVSSKARRNTDHGNGTSAMVGAEIQLQRWQTAVSTSSGWCFRSCFPAGFWVVFVYQTKQCAL</sequence>
<dbReference type="EMBL" id="BGPR01000287">
    <property type="protein sequence ID" value="GBM10531.1"/>
    <property type="molecule type" value="Genomic_DNA"/>
</dbReference>
<dbReference type="Proteomes" id="UP000499080">
    <property type="component" value="Unassembled WGS sequence"/>
</dbReference>
<evidence type="ECO:0000313" key="2">
    <source>
        <dbReference type="Proteomes" id="UP000499080"/>
    </source>
</evidence>
<reference evidence="1 2" key="1">
    <citation type="journal article" date="2019" name="Sci. Rep.">
        <title>Orb-weaving spider Araneus ventricosus genome elucidates the spidroin gene catalogue.</title>
        <authorList>
            <person name="Kono N."/>
            <person name="Nakamura H."/>
            <person name="Ohtoshi R."/>
            <person name="Moran D.A.P."/>
            <person name="Shinohara A."/>
            <person name="Yoshida Y."/>
            <person name="Fujiwara M."/>
            <person name="Mori M."/>
            <person name="Tomita M."/>
            <person name="Arakawa K."/>
        </authorList>
    </citation>
    <scope>NUCLEOTIDE SEQUENCE [LARGE SCALE GENOMIC DNA]</scope>
</reference>
<organism evidence="1 2">
    <name type="scientific">Araneus ventricosus</name>
    <name type="common">Orbweaver spider</name>
    <name type="synonym">Epeira ventricosa</name>
    <dbReference type="NCBI Taxonomy" id="182803"/>
    <lineage>
        <taxon>Eukaryota</taxon>
        <taxon>Metazoa</taxon>
        <taxon>Ecdysozoa</taxon>
        <taxon>Arthropoda</taxon>
        <taxon>Chelicerata</taxon>
        <taxon>Arachnida</taxon>
        <taxon>Araneae</taxon>
        <taxon>Araneomorphae</taxon>
        <taxon>Entelegynae</taxon>
        <taxon>Araneoidea</taxon>
        <taxon>Araneidae</taxon>
        <taxon>Araneus</taxon>
    </lineage>
</organism>
<comment type="caution">
    <text evidence="1">The sequence shown here is derived from an EMBL/GenBank/DDBJ whole genome shotgun (WGS) entry which is preliminary data.</text>
</comment>
<name>A0A4Y2D1G0_ARAVE</name>
<protein>
    <submittedName>
        <fullName evidence="1">Uncharacterized protein</fullName>
    </submittedName>
</protein>
<accession>A0A4Y2D1G0</accession>
<gene>
    <name evidence="1" type="ORF">AVEN_109326_1</name>
</gene>
<dbReference type="AlphaFoldDB" id="A0A4Y2D1G0"/>
<evidence type="ECO:0000313" key="1">
    <source>
        <dbReference type="EMBL" id="GBM10531.1"/>
    </source>
</evidence>
<proteinExistence type="predicted"/>
<keyword evidence="2" id="KW-1185">Reference proteome</keyword>